<keyword evidence="1" id="KW-0880">Kelch repeat</keyword>
<dbReference type="AlphaFoldDB" id="A0A9P6RA04"/>
<evidence type="ECO:0000256" key="4">
    <source>
        <dbReference type="SAM" id="Phobius"/>
    </source>
</evidence>
<dbReference type="Gene3D" id="2.120.10.80">
    <property type="entry name" value="Kelch-type beta propeller"/>
    <property type="match status" value="1"/>
</dbReference>
<evidence type="ECO:0000256" key="5">
    <source>
        <dbReference type="SAM" id="SignalP"/>
    </source>
</evidence>
<gene>
    <name evidence="6" type="ORF">BGZ99_008276</name>
</gene>
<feature type="region of interest" description="Disordered" evidence="3">
    <location>
        <begin position="548"/>
        <end position="642"/>
    </location>
</feature>
<keyword evidence="2" id="KW-0677">Repeat</keyword>
<evidence type="ECO:0000313" key="7">
    <source>
        <dbReference type="Proteomes" id="UP000738325"/>
    </source>
</evidence>
<evidence type="ECO:0000256" key="3">
    <source>
        <dbReference type="SAM" id="MobiDB-lite"/>
    </source>
</evidence>
<feature type="compositionally biased region" description="Gly residues" evidence="3">
    <location>
        <begin position="522"/>
        <end position="534"/>
    </location>
</feature>
<accession>A0A9P6RA04</accession>
<feature type="chain" id="PRO_5040431559" description="Galactose oxidase" evidence="5">
    <location>
        <begin position="25"/>
        <end position="642"/>
    </location>
</feature>
<keyword evidence="5" id="KW-0732">Signal</keyword>
<protein>
    <recommendedName>
        <fullName evidence="8">Galactose oxidase</fullName>
    </recommendedName>
</protein>
<keyword evidence="4" id="KW-0812">Transmembrane</keyword>
<dbReference type="Pfam" id="PF24681">
    <property type="entry name" value="Kelch_KLHDC2_KLHL20_DRC7"/>
    <property type="match status" value="1"/>
</dbReference>
<dbReference type="PANTHER" id="PTHR46093:SF18">
    <property type="entry name" value="FIBRONECTIN TYPE-III DOMAIN-CONTAINING PROTEIN"/>
    <property type="match status" value="1"/>
</dbReference>
<feature type="transmembrane region" description="Helical" evidence="4">
    <location>
        <begin position="445"/>
        <end position="468"/>
    </location>
</feature>
<dbReference type="OrthoDB" id="205198at2759"/>
<feature type="region of interest" description="Disordered" evidence="3">
    <location>
        <begin position="510"/>
        <end position="535"/>
    </location>
</feature>
<dbReference type="SUPFAM" id="SSF117281">
    <property type="entry name" value="Kelch motif"/>
    <property type="match status" value="1"/>
</dbReference>
<feature type="compositionally biased region" description="Basic and acidic residues" evidence="3">
    <location>
        <begin position="589"/>
        <end position="616"/>
    </location>
</feature>
<evidence type="ECO:0000313" key="6">
    <source>
        <dbReference type="EMBL" id="KAG0314242.1"/>
    </source>
</evidence>
<reference evidence="6" key="1">
    <citation type="journal article" date="2020" name="Fungal Divers.">
        <title>Resolving the Mortierellaceae phylogeny through synthesis of multi-gene phylogenetics and phylogenomics.</title>
        <authorList>
            <person name="Vandepol N."/>
            <person name="Liber J."/>
            <person name="Desiro A."/>
            <person name="Na H."/>
            <person name="Kennedy M."/>
            <person name="Barry K."/>
            <person name="Grigoriev I.V."/>
            <person name="Miller A.N."/>
            <person name="O'Donnell K."/>
            <person name="Stajich J.E."/>
            <person name="Bonito G."/>
        </authorList>
    </citation>
    <scope>NUCLEOTIDE SEQUENCE</scope>
    <source>
        <strain evidence="6">REB-010B</strain>
    </source>
</reference>
<feature type="compositionally biased region" description="Acidic residues" evidence="3">
    <location>
        <begin position="563"/>
        <end position="574"/>
    </location>
</feature>
<keyword evidence="4" id="KW-1133">Transmembrane helix</keyword>
<dbReference type="Proteomes" id="UP000738325">
    <property type="component" value="Unassembled WGS sequence"/>
</dbReference>
<keyword evidence="4" id="KW-0472">Membrane</keyword>
<evidence type="ECO:0000256" key="2">
    <source>
        <dbReference type="ARBA" id="ARBA00022737"/>
    </source>
</evidence>
<proteinExistence type="predicted"/>
<name>A0A9P6RA04_9FUNG</name>
<dbReference type="PANTHER" id="PTHR46093">
    <property type="entry name" value="ACYL-COA-BINDING DOMAIN-CONTAINING PROTEIN 5"/>
    <property type="match status" value="1"/>
</dbReference>
<sequence>MRHQCWRRLSLLAILVGLLQGLDAQMAPGPTLPSQTLSILGDELYLHGGSAPSALAESNCTSELWRLRLGHTSTWNLSSVTWESVPLREDTSTLPPLAGLGLRSLTIPANNSLALVNGTSTAAQNNSPYMIEFGRAGCADGHETATNDQGEVPQPWIGFNIYNPVMNTWESIDLVNATADLGFDASSALTTGDWHSPTVAVDNVNFAWYIILQSTTPLRQVILKKDLVSLTDFASRTDLTKIHSTLFPTDLLYEEWTETSTLNELAPFVGDGVATVVRGNIVIISGTANSFTPGDADTSQLRGCNHAYIFSTTTNNWSRQDLTVANGDAMPETRESAAILAVGSKIYMHGGVKPYQQVLSDLWILDTDTWTWTRGPDGSGPRAGHTLLQYHEYLLAVSGYNVARSAPSTDVLPLMAYDTNTTMWTDVMRPTVNAETSFITNMTRVAIITGTVMFGLVLLVLGTSTHLLRKWNQRNYTKVTENFELDEQRRKAAQSLPSILKKSYLGSDSADDSAGARWQNGQKGGAGGGRGGGRLQSEVIFEDVEGEYEIGEDEDAMGRYHDDSDDSYDGDEGDDHDRQHRQLLSRAQPDPKSRPPRRVRIEERVNVREDEVDTRRRGGAGTDDEDDEDEEGPVIVRMPSDL</sequence>
<comment type="caution">
    <text evidence="6">The sequence shown here is derived from an EMBL/GenBank/DDBJ whole genome shotgun (WGS) entry which is preliminary data.</text>
</comment>
<organism evidence="6 7">
    <name type="scientific">Dissophora globulifera</name>
    <dbReference type="NCBI Taxonomy" id="979702"/>
    <lineage>
        <taxon>Eukaryota</taxon>
        <taxon>Fungi</taxon>
        <taxon>Fungi incertae sedis</taxon>
        <taxon>Mucoromycota</taxon>
        <taxon>Mortierellomycotina</taxon>
        <taxon>Mortierellomycetes</taxon>
        <taxon>Mortierellales</taxon>
        <taxon>Mortierellaceae</taxon>
        <taxon>Dissophora</taxon>
    </lineage>
</organism>
<dbReference type="EMBL" id="JAAAIP010000632">
    <property type="protein sequence ID" value="KAG0314242.1"/>
    <property type="molecule type" value="Genomic_DNA"/>
</dbReference>
<dbReference type="InterPro" id="IPR015915">
    <property type="entry name" value="Kelch-typ_b-propeller"/>
</dbReference>
<feature type="compositionally biased region" description="Acidic residues" evidence="3">
    <location>
        <begin position="622"/>
        <end position="632"/>
    </location>
</feature>
<evidence type="ECO:0000256" key="1">
    <source>
        <dbReference type="ARBA" id="ARBA00022441"/>
    </source>
</evidence>
<keyword evidence="7" id="KW-1185">Reference proteome</keyword>
<evidence type="ECO:0008006" key="8">
    <source>
        <dbReference type="Google" id="ProtNLM"/>
    </source>
</evidence>
<feature type="signal peptide" evidence="5">
    <location>
        <begin position="1"/>
        <end position="24"/>
    </location>
</feature>